<gene>
    <name evidence="1" type="ORF">Dsin_028962</name>
</gene>
<name>A0AAE0DV18_9ROSI</name>
<sequence length="63" mass="7445">MRSPKDLTPKTIKKSDLQFHEGWNVQDEIPEEHERNSPRFVHVSGRKVKLENKRATRQSFTSI</sequence>
<dbReference type="Proteomes" id="UP001281410">
    <property type="component" value="Unassembled WGS sequence"/>
</dbReference>
<accession>A0AAE0DV18</accession>
<protein>
    <submittedName>
        <fullName evidence="1">Uncharacterized protein</fullName>
    </submittedName>
</protein>
<organism evidence="1 2">
    <name type="scientific">Dipteronia sinensis</name>
    <dbReference type="NCBI Taxonomy" id="43782"/>
    <lineage>
        <taxon>Eukaryota</taxon>
        <taxon>Viridiplantae</taxon>
        <taxon>Streptophyta</taxon>
        <taxon>Embryophyta</taxon>
        <taxon>Tracheophyta</taxon>
        <taxon>Spermatophyta</taxon>
        <taxon>Magnoliopsida</taxon>
        <taxon>eudicotyledons</taxon>
        <taxon>Gunneridae</taxon>
        <taxon>Pentapetalae</taxon>
        <taxon>rosids</taxon>
        <taxon>malvids</taxon>
        <taxon>Sapindales</taxon>
        <taxon>Sapindaceae</taxon>
        <taxon>Hippocastanoideae</taxon>
        <taxon>Acereae</taxon>
        <taxon>Dipteronia</taxon>
    </lineage>
</organism>
<keyword evidence="2" id="KW-1185">Reference proteome</keyword>
<proteinExistence type="predicted"/>
<evidence type="ECO:0000313" key="1">
    <source>
        <dbReference type="EMBL" id="KAK3189401.1"/>
    </source>
</evidence>
<evidence type="ECO:0000313" key="2">
    <source>
        <dbReference type="Proteomes" id="UP001281410"/>
    </source>
</evidence>
<reference evidence="1" key="1">
    <citation type="journal article" date="2023" name="Plant J.">
        <title>Genome sequences and population genomics provide insights into the demographic history, inbreeding, and mutation load of two 'living fossil' tree species of Dipteronia.</title>
        <authorList>
            <person name="Feng Y."/>
            <person name="Comes H.P."/>
            <person name="Chen J."/>
            <person name="Zhu S."/>
            <person name="Lu R."/>
            <person name="Zhang X."/>
            <person name="Li P."/>
            <person name="Qiu J."/>
            <person name="Olsen K.M."/>
            <person name="Qiu Y."/>
        </authorList>
    </citation>
    <scope>NUCLEOTIDE SEQUENCE</scope>
    <source>
        <strain evidence="1">NBL</strain>
    </source>
</reference>
<dbReference type="EMBL" id="JANJYJ010000009">
    <property type="protein sequence ID" value="KAK3189401.1"/>
    <property type="molecule type" value="Genomic_DNA"/>
</dbReference>
<comment type="caution">
    <text evidence="1">The sequence shown here is derived from an EMBL/GenBank/DDBJ whole genome shotgun (WGS) entry which is preliminary data.</text>
</comment>
<dbReference type="AlphaFoldDB" id="A0AAE0DV18"/>